<dbReference type="EMBL" id="UOFJ01000097">
    <property type="protein sequence ID" value="VAW63318.1"/>
    <property type="molecule type" value="Genomic_DNA"/>
</dbReference>
<accession>A0A3B0X4S5</accession>
<sequence>MLPMIRTPHTPMIIAGKDSGSKVIVMHGLEQAYAFLEIMAKEKQNHWAAVAVKEMKSLTSGHHKSSVYIHAGEILGQSGQQFRMVLPGCEISFIRFSSSEYLINKMDVSQLYDELYDNMQKAGTKPGFYNVEHDKISDSWIPAYQPDGQVKNEMRRTVAITDQYEEVEDAAETAGLQLGNASIGASAHDLKQSGFDMHFTPGKAKIGGLMNVSQARNATTSESLHESALQLARTMTMAKDVEGVSWISAGGGSGVLTQAMAILKTKGVSFEETKHHVFFSHLTTDLVIAQKLATDIGLEFGDRVKSTNFFNLNESVGGLGLIGGYVAAWQRQDQDPNRTRLMLVGDMTRETIGSLDAVKTAGVTGVAVGVALGVATAIPATPLIVFAAAMGGAASLGIKLTKAAFPESYAKFISKFG</sequence>
<name>A0A3B0X4S5_9ZZZZ</name>
<dbReference type="AlphaFoldDB" id="A0A3B0X4S5"/>
<reference evidence="1" key="1">
    <citation type="submission" date="2018-06" db="EMBL/GenBank/DDBJ databases">
        <authorList>
            <person name="Zhirakovskaya E."/>
        </authorList>
    </citation>
    <scope>NUCLEOTIDE SEQUENCE</scope>
</reference>
<proteinExistence type="predicted"/>
<organism evidence="1">
    <name type="scientific">hydrothermal vent metagenome</name>
    <dbReference type="NCBI Taxonomy" id="652676"/>
    <lineage>
        <taxon>unclassified sequences</taxon>
        <taxon>metagenomes</taxon>
        <taxon>ecological metagenomes</taxon>
    </lineage>
</organism>
<evidence type="ECO:0000313" key="1">
    <source>
        <dbReference type="EMBL" id="VAW63318.1"/>
    </source>
</evidence>
<gene>
    <name evidence="1" type="ORF">MNBD_GAMMA10-1849</name>
</gene>
<protein>
    <submittedName>
        <fullName evidence="1">Uncharacterized protein</fullName>
    </submittedName>
</protein>